<proteinExistence type="predicted"/>
<feature type="non-terminal residue" evidence="1">
    <location>
        <position position="1"/>
    </location>
</feature>
<name>A0ABN7WK58_GIGMA</name>
<accession>A0ABN7WK58</accession>
<evidence type="ECO:0000313" key="1">
    <source>
        <dbReference type="EMBL" id="CAG8834170.1"/>
    </source>
</evidence>
<feature type="non-terminal residue" evidence="1">
    <location>
        <position position="59"/>
    </location>
</feature>
<organism evidence="1 2">
    <name type="scientific">Gigaspora margarita</name>
    <dbReference type="NCBI Taxonomy" id="4874"/>
    <lineage>
        <taxon>Eukaryota</taxon>
        <taxon>Fungi</taxon>
        <taxon>Fungi incertae sedis</taxon>
        <taxon>Mucoromycota</taxon>
        <taxon>Glomeromycotina</taxon>
        <taxon>Glomeromycetes</taxon>
        <taxon>Diversisporales</taxon>
        <taxon>Gigasporaceae</taxon>
        <taxon>Gigaspora</taxon>
    </lineage>
</organism>
<keyword evidence="2" id="KW-1185">Reference proteome</keyword>
<dbReference type="EMBL" id="CAJVQB010048793">
    <property type="protein sequence ID" value="CAG8834170.1"/>
    <property type="molecule type" value="Genomic_DNA"/>
</dbReference>
<reference evidence="1 2" key="1">
    <citation type="submission" date="2021-06" db="EMBL/GenBank/DDBJ databases">
        <authorList>
            <person name="Kallberg Y."/>
            <person name="Tangrot J."/>
            <person name="Rosling A."/>
        </authorList>
    </citation>
    <scope>NUCLEOTIDE SEQUENCE [LARGE SCALE GENOMIC DNA]</scope>
    <source>
        <strain evidence="1 2">120-4 pot B 10/14</strain>
    </source>
</reference>
<dbReference type="Proteomes" id="UP000789901">
    <property type="component" value="Unassembled WGS sequence"/>
</dbReference>
<sequence>SCITLDNATNNNVFVRELVIKLKKEIDVSWDPECLRFRCFNHILNLVAQAALSHIKEDI</sequence>
<comment type="caution">
    <text evidence="1">The sequence shown here is derived from an EMBL/GenBank/DDBJ whole genome shotgun (WGS) entry which is preliminary data.</text>
</comment>
<evidence type="ECO:0000313" key="2">
    <source>
        <dbReference type="Proteomes" id="UP000789901"/>
    </source>
</evidence>
<protein>
    <submittedName>
        <fullName evidence="1">34598_t:CDS:1</fullName>
    </submittedName>
</protein>
<gene>
    <name evidence="1" type="ORF">GMARGA_LOCUS31916</name>
</gene>